<dbReference type="CDD" id="cd07381">
    <property type="entry name" value="MPP_CapA"/>
    <property type="match status" value="1"/>
</dbReference>
<dbReference type="Pfam" id="PF01875">
    <property type="entry name" value="Memo"/>
    <property type="match status" value="1"/>
</dbReference>
<comment type="caution">
    <text evidence="3">The sequence shown here is derived from an EMBL/GenBank/DDBJ whole genome shotgun (WGS) entry which is preliminary data.</text>
</comment>
<dbReference type="PANTHER" id="PTHR33393:SF13">
    <property type="entry name" value="PGA BIOSYNTHESIS PROTEIN CAPA"/>
    <property type="match status" value="1"/>
</dbReference>
<protein>
    <submittedName>
        <fullName evidence="3">AmmeMemoRadiSam system protein B</fullName>
    </submittedName>
</protein>
<name>A0A1F5SJ09_9BACT</name>
<dbReference type="SMART" id="SM00854">
    <property type="entry name" value="PGA_cap"/>
    <property type="match status" value="1"/>
</dbReference>
<dbReference type="InterPro" id="IPR019079">
    <property type="entry name" value="Capsule_synth_CapA"/>
</dbReference>
<dbReference type="Pfam" id="PF09587">
    <property type="entry name" value="PGA_cap"/>
    <property type="match status" value="1"/>
</dbReference>
<evidence type="ECO:0000256" key="1">
    <source>
        <dbReference type="ARBA" id="ARBA00005662"/>
    </source>
</evidence>
<organism evidence="3 4">
    <name type="scientific">Candidatus Falkowbacteria bacterium RIFOXYA2_FULL_47_9</name>
    <dbReference type="NCBI Taxonomy" id="1797995"/>
    <lineage>
        <taxon>Bacteria</taxon>
        <taxon>Candidatus Falkowiibacteriota</taxon>
    </lineage>
</organism>
<dbReference type="STRING" id="1797995.A2242_03965"/>
<evidence type="ECO:0000313" key="3">
    <source>
        <dbReference type="EMBL" id="OGF26536.1"/>
    </source>
</evidence>
<reference evidence="3 4" key="1">
    <citation type="journal article" date="2016" name="Nat. Commun.">
        <title>Thousands of microbial genomes shed light on interconnected biogeochemical processes in an aquifer system.</title>
        <authorList>
            <person name="Anantharaman K."/>
            <person name="Brown C.T."/>
            <person name="Hug L.A."/>
            <person name="Sharon I."/>
            <person name="Castelle C.J."/>
            <person name="Probst A.J."/>
            <person name="Thomas B.C."/>
            <person name="Singh A."/>
            <person name="Wilkins M.J."/>
            <person name="Karaoz U."/>
            <person name="Brodie E.L."/>
            <person name="Williams K.H."/>
            <person name="Hubbard S.S."/>
            <person name="Banfield J.F."/>
        </authorList>
    </citation>
    <scope>NUCLEOTIDE SEQUENCE [LARGE SCALE GENOMIC DNA]</scope>
</reference>
<dbReference type="CDD" id="cd07361">
    <property type="entry name" value="MEMO_like"/>
    <property type="match status" value="1"/>
</dbReference>
<feature type="domain" description="Capsule synthesis protein CapA" evidence="2">
    <location>
        <begin position="309"/>
        <end position="540"/>
    </location>
</feature>
<evidence type="ECO:0000313" key="4">
    <source>
        <dbReference type="Proteomes" id="UP000178925"/>
    </source>
</evidence>
<sequence length="610" mass="68722">MIMAKINDKYLISLLVLLVIAQTGLIFVLSKQARKNYIDEKNLTTHYSYFSGLDFYEEAYKQAEGQITVADEKIYGGILPHHLMVEDKIAAFFTGIENNDYETIILIGPNHFLSGKSDIITSQAKWATPYGELMPDLDLTRNLNDSGSASIEENPFINEHSISGLVGFIKKNFPNARFAPIIVRPETTTKESEQLAQVIKNNIDADKTLILASVDFSHYQPVAVADWHDEKSRNVIENFSFNQVNNLEVDSPASIYVLLKYLELVKAQNSKLIFATNSGKLINKPDEPTTSHNFYYFTKGEKENNSLINFLFFGDIMLDRHVKEIMNKNGRVDYLLKNLAGGEKRFFQGIDVIGANLEGAVTVGGQHYPPEISIDFAFDPKDVAQLKNYGFSFFSLANNHILDQGQAGFTETQKNLGELGFDYAGCADRKVDECSVKIKEINGVRIGFLAYSMVYGVLDEDKVVEQIKSLKKETDFVVVNMHWGVEYEQQARSNQIALAHKMVDIGADIIIGSHPHVVQEMEVYKNKPIFYSLGNFIFDQYFSRETQEGLGIGLSIDNGKIAITLLPFQSKVSQVELMAGNDKQKFLNWLAESSKVSEEYKKQLKVGKLF</sequence>
<dbReference type="InterPro" id="IPR052169">
    <property type="entry name" value="CW_Biosynth-Accessory"/>
</dbReference>
<dbReference type="Gene3D" id="3.40.830.10">
    <property type="entry name" value="LigB-like"/>
    <property type="match status" value="1"/>
</dbReference>
<dbReference type="InterPro" id="IPR029052">
    <property type="entry name" value="Metallo-depent_PP-like"/>
</dbReference>
<dbReference type="Proteomes" id="UP000178925">
    <property type="component" value="Unassembled WGS sequence"/>
</dbReference>
<evidence type="ECO:0000259" key="2">
    <source>
        <dbReference type="SMART" id="SM00854"/>
    </source>
</evidence>
<dbReference type="AlphaFoldDB" id="A0A1F5SJ09"/>
<dbReference type="InterPro" id="IPR002737">
    <property type="entry name" value="MEMO1_fam"/>
</dbReference>
<gene>
    <name evidence="3" type="ORF">A2242_03965</name>
</gene>
<dbReference type="NCBIfam" id="TIGR04336">
    <property type="entry name" value="AmmeMemoSam_B"/>
    <property type="match status" value="1"/>
</dbReference>
<dbReference type="EMBL" id="MFGC01000045">
    <property type="protein sequence ID" value="OGF26536.1"/>
    <property type="molecule type" value="Genomic_DNA"/>
</dbReference>
<dbReference type="SUPFAM" id="SSF56300">
    <property type="entry name" value="Metallo-dependent phosphatases"/>
    <property type="match status" value="1"/>
</dbReference>
<dbReference type="Gene3D" id="3.60.21.10">
    <property type="match status" value="1"/>
</dbReference>
<comment type="similarity">
    <text evidence="1">Belongs to the CapA family.</text>
</comment>
<proteinExistence type="inferred from homology"/>
<dbReference type="PANTHER" id="PTHR33393">
    <property type="entry name" value="POLYGLUTAMINE SYNTHESIS ACCESSORY PROTEIN RV0574C-RELATED"/>
    <property type="match status" value="1"/>
</dbReference>
<accession>A0A1F5SJ09</accession>